<gene>
    <name evidence="1" type="ORF">PQR08_25360</name>
</gene>
<dbReference type="Proteomes" id="UP001629462">
    <property type="component" value="Unassembled WGS sequence"/>
</dbReference>
<dbReference type="EMBL" id="JAQQDB010000027">
    <property type="protein sequence ID" value="MFM0520761.1"/>
    <property type="molecule type" value="Genomic_DNA"/>
</dbReference>
<dbReference type="RefSeq" id="WP_187607201.1">
    <property type="nucleotide sequence ID" value="NZ_JAQQDB010000027.1"/>
</dbReference>
<comment type="caution">
    <text evidence="1">The sequence shown here is derived from an EMBL/GenBank/DDBJ whole genome shotgun (WGS) entry which is preliminary data.</text>
</comment>
<organism evidence="1 2">
    <name type="scientific">Caballeronia jiangsuensis</name>
    <dbReference type="NCBI Taxonomy" id="1458357"/>
    <lineage>
        <taxon>Bacteria</taxon>
        <taxon>Pseudomonadati</taxon>
        <taxon>Pseudomonadota</taxon>
        <taxon>Betaproteobacteria</taxon>
        <taxon>Burkholderiales</taxon>
        <taxon>Burkholderiaceae</taxon>
        <taxon>Caballeronia</taxon>
    </lineage>
</organism>
<name>A0ABW9CQA6_9BURK</name>
<protein>
    <submittedName>
        <fullName evidence="1">Uncharacterized protein</fullName>
    </submittedName>
</protein>
<reference evidence="1 2" key="1">
    <citation type="journal article" date="2024" name="Chem. Sci.">
        <title>Discovery of megapolipeptins by genome mining of a Burkholderiales bacteria collection.</title>
        <authorList>
            <person name="Paulo B.S."/>
            <person name="Recchia M.J.J."/>
            <person name="Lee S."/>
            <person name="Fergusson C.H."/>
            <person name="Romanowski S.B."/>
            <person name="Hernandez A."/>
            <person name="Krull N."/>
            <person name="Liu D.Y."/>
            <person name="Cavanagh H."/>
            <person name="Bos A."/>
            <person name="Gray C.A."/>
            <person name="Murphy B.T."/>
            <person name="Linington R.G."/>
            <person name="Eustaquio A.S."/>
        </authorList>
    </citation>
    <scope>NUCLEOTIDE SEQUENCE [LARGE SCALE GENOMIC DNA]</scope>
    <source>
        <strain evidence="1 2">RL17-374-BIF-D</strain>
    </source>
</reference>
<evidence type="ECO:0000313" key="1">
    <source>
        <dbReference type="EMBL" id="MFM0520761.1"/>
    </source>
</evidence>
<sequence length="78" mass="8998">MPAFLAPVFRVESHPRIEGTQFVPRNPAVFCRIGFPDGACRIPDAAYACRERVVSDLRSEYALYSYSSAQIMQHWEYR</sequence>
<evidence type="ECO:0000313" key="2">
    <source>
        <dbReference type="Proteomes" id="UP001629462"/>
    </source>
</evidence>
<proteinExistence type="predicted"/>
<accession>A0ABW9CQA6</accession>
<keyword evidence="2" id="KW-1185">Reference proteome</keyword>